<organism evidence="7 8">
    <name type="scientific">Microlunatus kandeliicorticis</name>
    <dbReference type="NCBI Taxonomy" id="1759536"/>
    <lineage>
        <taxon>Bacteria</taxon>
        <taxon>Bacillati</taxon>
        <taxon>Actinomycetota</taxon>
        <taxon>Actinomycetes</taxon>
        <taxon>Propionibacteriales</taxon>
        <taxon>Propionibacteriaceae</taxon>
        <taxon>Microlunatus</taxon>
    </lineage>
</organism>
<accession>A0A7W3IVG8</accession>
<dbReference type="AlphaFoldDB" id="A0A7W3IVG8"/>
<dbReference type="PANTHER" id="PTHR37817:SF1">
    <property type="entry name" value="N-ACETYLTRANSFERASE EIS"/>
    <property type="match status" value="1"/>
</dbReference>
<evidence type="ECO:0000313" key="8">
    <source>
        <dbReference type="Proteomes" id="UP000523079"/>
    </source>
</evidence>
<evidence type="ECO:0000256" key="2">
    <source>
        <dbReference type="ARBA" id="ARBA00023315"/>
    </source>
</evidence>
<evidence type="ECO:0000256" key="4">
    <source>
        <dbReference type="SAM" id="MobiDB-lite"/>
    </source>
</evidence>
<dbReference type="Pfam" id="PF13527">
    <property type="entry name" value="Acetyltransf_9"/>
    <property type="match status" value="1"/>
</dbReference>
<dbReference type="HAMAP" id="MF_01812">
    <property type="entry name" value="Eis"/>
    <property type="match status" value="1"/>
</dbReference>
<dbReference type="RefSeq" id="WP_182561597.1">
    <property type="nucleotide sequence ID" value="NZ_JACGWT010000006.1"/>
</dbReference>
<dbReference type="Proteomes" id="UP000523079">
    <property type="component" value="Unassembled WGS sequence"/>
</dbReference>
<keyword evidence="8" id="KW-1185">Reference proteome</keyword>
<comment type="subunit">
    <text evidence="3">Homohexamer; trimer of dimers.</text>
</comment>
<comment type="similarity">
    <text evidence="3">Belongs to the acetyltransferase Eis family.</text>
</comment>
<sequence length="444" mass="48395">MSTDDVRPTTDQPTPPQTAAPEPAPSAPTITTPPHRGTPAIVTVEGHDETFARAFARGFHETFRPEEFALESKLVEGGRMFGHQVDGRWVSTCGDFARTMTTPGGQVDVAAVTVVTVAPGYRRRGLLRELMHHQLTQVRATGTQPLALLWASESLIYGRFGYGRTTAKLRLSGPTRATAFLPEVAPSGGSVDEVGREQFAAAAYPLREAWLPDRPGHLNRTEAWWDFYLFDAEHRRNGAEELRYALHFAEDGTVDGWATFRTKYGDTVVPDGGDVIVTGIDAADPRVYAALWRWLLDLDLMRGFRFGHAATDEPLRQLVADQRAIKTELQDATYARIVDVPAALGARRYTSAVGMTVELTDTFLPDLAGRYRLELGPDGAEVTRTDAAADLTLDVRHLGAIYLGGTALTDLHRAGLVGEHSPGAVLALSAAFASPRAPFCPDFF</sequence>
<dbReference type="InterPro" id="IPR041380">
    <property type="entry name" value="Acetyltransf_17"/>
</dbReference>
<feature type="active site" description="Proton donor" evidence="3">
    <location>
        <position position="157"/>
    </location>
</feature>
<keyword evidence="1 3" id="KW-0808">Transferase</keyword>
<protein>
    <submittedName>
        <fullName evidence="7">Putative acetyltransferase</fullName>
    </submittedName>
</protein>
<dbReference type="GO" id="GO:0030649">
    <property type="term" value="P:aminoglycoside antibiotic catabolic process"/>
    <property type="evidence" value="ECO:0007669"/>
    <property type="project" value="TreeGrafter"/>
</dbReference>
<dbReference type="SUPFAM" id="SSF55729">
    <property type="entry name" value="Acyl-CoA N-acyltransferases (Nat)"/>
    <property type="match status" value="1"/>
</dbReference>
<evidence type="ECO:0000313" key="7">
    <source>
        <dbReference type="EMBL" id="MBA8796008.1"/>
    </source>
</evidence>
<feature type="active site" description="Proton acceptor; via carboxylate" evidence="3">
    <location>
        <position position="444"/>
    </location>
</feature>
<feature type="binding site" evidence="3">
    <location>
        <begin position="152"/>
        <end position="153"/>
    </location>
    <ligand>
        <name>acetyl-CoA</name>
        <dbReference type="ChEBI" id="CHEBI:57288"/>
    </ligand>
</feature>
<feature type="domain" description="Enhanced intracellular survival protein" evidence="5">
    <location>
        <begin position="340"/>
        <end position="441"/>
    </location>
</feature>
<dbReference type="Gene3D" id="3.40.630.30">
    <property type="match status" value="2"/>
</dbReference>
<dbReference type="GO" id="GO:0034069">
    <property type="term" value="F:aminoglycoside N-acetyltransferase activity"/>
    <property type="evidence" value="ECO:0007669"/>
    <property type="project" value="TreeGrafter"/>
</dbReference>
<evidence type="ECO:0000256" key="3">
    <source>
        <dbReference type="HAMAP-Rule" id="MF_01812"/>
    </source>
</evidence>
<evidence type="ECO:0000259" key="5">
    <source>
        <dbReference type="Pfam" id="PF13530"/>
    </source>
</evidence>
<dbReference type="InterPro" id="IPR016181">
    <property type="entry name" value="Acyl_CoA_acyltransferase"/>
</dbReference>
<dbReference type="InterPro" id="IPR025559">
    <property type="entry name" value="Eis_dom"/>
</dbReference>
<dbReference type="InterPro" id="IPR036527">
    <property type="entry name" value="SCP2_sterol-bd_dom_sf"/>
</dbReference>
<evidence type="ECO:0000259" key="6">
    <source>
        <dbReference type="Pfam" id="PF17668"/>
    </source>
</evidence>
<comment type="caution">
    <text evidence="7">The sequence shown here is derived from an EMBL/GenBank/DDBJ whole genome shotgun (WGS) entry which is preliminary data.</text>
</comment>
<dbReference type="EMBL" id="JACGWT010000006">
    <property type="protein sequence ID" value="MBA8796008.1"/>
    <property type="molecule type" value="Genomic_DNA"/>
</dbReference>
<dbReference type="Pfam" id="PF17668">
    <property type="entry name" value="Acetyltransf_17"/>
    <property type="match status" value="1"/>
</dbReference>
<reference evidence="7 8" key="1">
    <citation type="submission" date="2020-07" db="EMBL/GenBank/DDBJ databases">
        <title>Sequencing the genomes of 1000 actinobacteria strains.</title>
        <authorList>
            <person name="Klenk H.-P."/>
        </authorList>
    </citation>
    <scope>NUCLEOTIDE SEQUENCE [LARGE SCALE GENOMIC DNA]</scope>
    <source>
        <strain evidence="7 8">DSM 100723</strain>
    </source>
</reference>
<dbReference type="InterPro" id="IPR022902">
    <property type="entry name" value="NAcTrfase_Eis"/>
</dbReference>
<dbReference type="Pfam" id="PF13530">
    <property type="entry name" value="SCP2_2"/>
    <property type="match status" value="1"/>
</dbReference>
<proteinExistence type="inferred from homology"/>
<dbReference type="SUPFAM" id="SSF55718">
    <property type="entry name" value="SCP-like"/>
    <property type="match status" value="1"/>
</dbReference>
<feature type="region of interest" description="Disordered" evidence="4">
    <location>
        <begin position="1"/>
        <end position="38"/>
    </location>
</feature>
<name>A0A7W3IVG8_9ACTN</name>
<feature type="compositionally biased region" description="Pro residues" evidence="4">
    <location>
        <begin position="13"/>
        <end position="26"/>
    </location>
</feature>
<dbReference type="PANTHER" id="PTHR37817">
    <property type="entry name" value="N-ACETYLTRANSFERASE EIS"/>
    <property type="match status" value="1"/>
</dbReference>
<gene>
    <name evidence="7" type="ORF">FHX74_003649</name>
</gene>
<evidence type="ECO:0000256" key="1">
    <source>
        <dbReference type="ARBA" id="ARBA00022679"/>
    </source>
</evidence>
<dbReference type="NCBIfam" id="NF002367">
    <property type="entry name" value="PRK01346.1-4"/>
    <property type="match status" value="1"/>
</dbReference>
<keyword evidence="2 3" id="KW-0012">Acyltransferase</keyword>
<feature type="binding site" evidence="3">
    <location>
        <begin position="123"/>
        <end position="128"/>
    </location>
    <ligand>
        <name>acetyl-CoA</name>
        <dbReference type="ChEBI" id="CHEBI:57288"/>
    </ligand>
</feature>
<dbReference type="InterPro" id="IPR051554">
    <property type="entry name" value="Acetyltransferase_Eis"/>
</dbReference>
<feature type="binding site" evidence="3">
    <location>
        <begin position="115"/>
        <end position="117"/>
    </location>
    <ligand>
        <name>acetyl-CoA</name>
        <dbReference type="ChEBI" id="CHEBI:57288"/>
    </ligand>
</feature>
<feature type="domain" description="Eis-like acetyltransferase" evidence="6">
    <location>
        <begin position="216"/>
        <end position="328"/>
    </location>
</feature>
<dbReference type="Gene3D" id="3.30.1050.10">
    <property type="entry name" value="SCP2 sterol-binding domain"/>
    <property type="match status" value="1"/>
</dbReference>